<dbReference type="EMBL" id="CP053642">
    <property type="protein sequence ID" value="QKD79428.1"/>
    <property type="molecule type" value="Genomic_DNA"/>
</dbReference>
<dbReference type="Pfam" id="PF12728">
    <property type="entry name" value="HTH_17"/>
    <property type="match status" value="1"/>
</dbReference>
<keyword evidence="4" id="KW-1185">Reference proteome</keyword>
<reference evidence="3 4" key="1">
    <citation type="submission" date="2020-05" db="EMBL/GenBank/DDBJ databases">
        <title>Actinomyces sp. zg-325.</title>
        <authorList>
            <person name="Yang C."/>
        </authorList>
    </citation>
    <scope>NUCLEOTIDE SEQUENCE [LARGE SCALE GENOMIC DNA]</scope>
    <source>
        <strain evidence="4">zg-325</strain>
    </source>
</reference>
<sequence length="107" mass="11319">MNESSDVKRNEALLSARQVIDRWPDAGLSRAQLWRWARDGLIASVRLPSGRVRFPESEIERMLAPQAAPSVGSAASTVDVPPGQAMLSWPGAPTPPTPASSVGGEGS</sequence>
<dbReference type="SUPFAM" id="SSF46955">
    <property type="entry name" value="Putative DNA-binding domain"/>
    <property type="match status" value="1"/>
</dbReference>
<dbReference type="InterPro" id="IPR041657">
    <property type="entry name" value="HTH_17"/>
</dbReference>
<evidence type="ECO:0000259" key="2">
    <source>
        <dbReference type="Pfam" id="PF12728"/>
    </source>
</evidence>
<dbReference type="AlphaFoldDB" id="A0A6M8AZR8"/>
<dbReference type="Proteomes" id="UP000504752">
    <property type="component" value="Chromosome"/>
</dbReference>
<dbReference type="InterPro" id="IPR009061">
    <property type="entry name" value="DNA-bd_dom_put_sf"/>
</dbReference>
<evidence type="ECO:0000256" key="1">
    <source>
        <dbReference type="SAM" id="MobiDB-lite"/>
    </source>
</evidence>
<organism evidence="3 4">
    <name type="scientific">Actinomyces marmotae</name>
    <dbReference type="NCBI Taxonomy" id="2737173"/>
    <lineage>
        <taxon>Bacteria</taxon>
        <taxon>Bacillati</taxon>
        <taxon>Actinomycetota</taxon>
        <taxon>Actinomycetes</taxon>
        <taxon>Actinomycetales</taxon>
        <taxon>Actinomycetaceae</taxon>
        <taxon>Actinomyces</taxon>
    </lineage>
</organism>
<evidence type="ECO:0000313" key="3">
    <source>
        <dbReference type="EMBL" id="QKD79428.1"/>
    </source>
</evidence>
<gene>
    <name evidence="3" type="ORF">HPC72_03435</name>
</gene>
<accession>A0A6M8AZR8</accession>
<proteinExistence type="predicted"/>
<feature type="region of interest" description="Disordered" evidence="1">
    <location>
        <begin position="65"/>
        <end position="107"/>
    </location>
</feature>
<evidence type="ECO:0000313" key="4">
    <source>
        <dbReference type="Proteomes" id="UP000504752"/>
    </source>
</evidence>
<feature type="domain" description="Helix-turn-helix" evidence="2">
    <location>
        <begin position="27"/>
        <end position="64"/>
    </location>
</feature>
<dbReference type="KEGG" id="amam:HPC72_03435"/>
<name>A0A6M8AZR8_9ACTO</name>
<protein>
    <submittedName>
        <fullName evidence="3">Helix-turn-helix domain-containing protein</fullName>
    </submittedName>
</protein>